<gene>
    <name evidence="2" type="ORF">DY218_23445</name>
</gene>
<sequence length="191" mass="21029">MTKRGNSERKRRTRELKGHGLSYTQALRVLDRTRETPSRIVRYLTVPDDAAMTAVELLARARGPVPDELAAELLAAAGFTAQLAETWQDGPRRIGGGLPGHGVRIDLDRVRFTLADRSERTLWTVTEVRRGSSPGTDGDVSLRTYADEKRARNAWRQARTRWRGASAPGGPSGARHAVGSVPRSGTRPPRL</sequence>
<evidence type="ECO:0000313" key="2">
    <source>
        <dbReference type="EMBL" id="RFU84180.1"/>
    </source>
</evidence>
<reference evidence="2 3" key="1">
    <citation type="submission" date="2018-08" db="EMBL/GenBank/DDBJ databases">
        <title>Isolation, diversity and antifungal activity of Actinobacteria from wheat.</title>
        <authorList>
            <person name="Han C."/>
        </authorList>
    </citation>
    <scope>NUCLEOTIDE SEQUENCE [LARGE SCALE GENOMIC DNA]</scope>
    <source>
        <strain evidence="2 3">NEAU-YY421</strain>
    </source>
</reference>
<dbReference type="AlphaFoldDB" id="A0A372M0P0"/>
<comment type="caution">
    <text evidence="2">The sequence shown here is derived from an EMBL/GenBank/DDBJ whole genome shotgun (WGS) entry which is preliminary data.</text>
</comment>
<name>A0A372M0P0_9ACTN</name>
<dbReference type="RefSeq" id="WP_128558107.1">
    <property type="nucleotide sequence ID" value="NZ_QUAK01000123.1"/>
</dbReference>
<feature type="region of interest" description="Disordered" evidence="1">
    <location>
        <begin position="152"/>
        <end position="191"/>
    </location>
</feature>
<evidence type="ECO:0000256" key="1">
    <source>
        <dbReference type="SAM" id="MobiDB-lite"/>
    </source>
</evidence>
<protein>
    <submittedName>
        <fullName evidence="2">Uncharacterized protein</fullName>
    </submittedName>
</protein>
<keyword evidence="3" id="KW-1185">Reference proteome</keyword>
<dbReference type="Proteomes" id="UP000263094">
    <property type="component" value="Unassembled WGS sequence"/>
</dbReference>
<accession>A0A372M0P0</accession>
<organism evidence="2 3">
    <name type="scientific">Streptomyces triticagri</name>
    <dbReference type="NCBI Taxonomy" id="2293568"/>
    <lineage>
        <taxon>Bacteria</taxon>
        <taxon>Bacillati</taxon>
        <taxon>Actinomycetota</taxon>
        <taxon>Actinomycetes</taxon>
        <taxon>Kitasatosporales</taxon>
        <taxon>Streptomycetaceae</taxon>
        <taxon>Streptomyces</taxon>
    </lineage>
</organism>
<dbReference type="EMBL" id="QUAK01000123">
    <property type="protein sequence ID" value="RFU84180.1"/>
    <property type="molecule type" value="Genomic_DNA"/>
</dbReference>
<proteinExistence type="predicted"/>
<evidence type="ECO:0000313" key="3">
    <source>
        <dbReference type="Proteomes" id="UP000263094"/>
    </source>
</evidence>